<gene>
    <name evidence="1" type="ORF">QBC37DRAFT_379641</name>
</gene>
<sequence length="246" mass="27481">MRFAQYTLYATLIQLPIAVHQAKISLSSVTIDLEGIQCDEALNADPATLRSLSSAFKSLEEVYFFGCPAIKSANNLGLKALSTYLAQMVKSPQLQLMSIDTCGNSQGHFDDVLAAAGSYNDWARLPGSFLSLSSQINRNFLLDVTLSRVNFHCTDLIVFIASLPMSMEWLQLYQVHLLDGTWDGVLDELRMKEYRVDRHSHCGDLLLYDLTGGEFDFMDPYQPNASFRISGITLPMWRRTAYAGTA</sequence>
<reference evidence="1" key="1">
    <citation type="journal article" date="2023" name="Mol. Phylogenet. Evol.">
        <title>Genome-scale phylogeny and comparative genomics of the fungal order Sordariales.</title>
        <authorList>
            <person name="Hensen N."/>
            <person name="Bonometti L."/>
            <person name="Westerberg I."/>
            <person name="Brannstrom I.O."/>
            <person name="Guillou S."/>
            <person name="Cros-Aarteil S."/>
            <person name="Calhoun S."/>
            <person name="Haridas S."/>
            <person name="Kuo A."/>
            <person name="Mondo S."/>
            <person name="Pangilinan J."/>
            <person name="Riley R."/>
            <person name="LaButti K."/>
            <person name="Andreopoulos B."/>
            <person name="Lipzen A."/>
            <person name="Chen C."/>
            <person name="Yan M."/>
            <person name="Daum C."/>
            <person name="Ng V."/>
            <person name="Clum A."/>
            <person name="Steindorff A."/>
            <person name="Ohm R.A."/>
            <person name="Martin F."/>
            <person name="Silar P."/>
            <person name="Natvig D.O."/>
            <person name="Lalanne C."/>
            <person name="Gautier V."/>
            <person name="Ament-Velasquez S.L."/>
            <person name="Kruys A."/>
            <person name="Hutchinson M.I."/>
            <person name="Powell A.J."/>
            <person name="Barry K."/>
            <person name="Miller A.N."/>
            <person name="Grigoriev I.V."/>
            <person name="Debuchy R."/>
            <person name="Gladieux P."/>
            <person name="Hiltunen Thoren M."/>
            <person name="Johannesson H."/>
        </authorList>
    </citation>
    <scope>NUCLEOTIDE SEQUENCE</scope>
    <source>
        <strain evidence="1">PSN293</strain>
    </source>
</reference>
<accession>A0AAN6XWE0</accession>
<dbReference type="EMBL" id="MU858269">
    <property type="protein sequence ID" value="KAK4207868.1"/>
    <property type="molecule type" value="Genomic_DNA"/>
</dbReference>
<name>A0AAN6XWE0_9PEZI</name>
<keyword evidence="2" id="KW-1185">Reference proteome</keyword>
<comment type="caution">
    <text evidence="1">The sequence shown here is derived from an EMBL/GenBank/DDBJ whole genome shotgun (WGS) entry which is preliminary data.</text>
</comment>
<evidence type="ECO:0000313" key="1">
    <source>
        <dbReference type="EMBL" id="KAK4207868.1"/>
    </source>
</evidence>
<evidence type="ECO:0000313" key="2">
    <source>
        <dbReference type="Proteomes" id="UP001301769"/>
    </source>
</evidence>
<protein>
    <submittedName>
        <fullName evidence="1">Uncharacterized protein</fullName>
    </submittedName>
</protein>
<reference evidence="1" key="2">
    <citation type="submission" date="2023-05" db="EMBL/GenBank/DDBJ databases">
        <authorList>
            <consortium name="Lawrence Berkeley National Laboratory"/>
            <person name="Steindorff A."/>
            <person name="Hensen N."/>
            <person name="Bonometti L."/>
            <person name="Westerberg I."/>
            <person name="Brannstrom I.O."/>
            <person name="Guillou S."/>
            <person name="Cros-Aarteil S."/>
            <person name="Calhoun S."/>
            <person name="Haridas S."/>
            <person name="Kuo A."/>
            <person name="Mondo S."/>
            <person name="Pangilinan J."/>
            <person name="Riley R."/>
            <person name="Labutti K."/>
            <person name="Andreopoulos B."/>
            <person name="Lipzen A."/>
            <person name="Chen C."/>
            <person name="Yanf M."/>
            <person name="Daum C."/>
            <person name="Ng V."/>
            <person name="Clum A."/>
            <person name="Ohm R."/>
            <person name="Martin F."/>
            <person name="Silar P."/>
            <person name="Natvig D."/>
            <person name="Lalanne C."/>
            <person name="Gautier V."/>
            <person name="Ament-Velasquez S.L."/>
            <person name="Kruys A."/>
            <person name="Hutchinson M.I."/>
            <person name="Powell A.J."/>
            <person name="Barry K."/>
            <person name="Miller A.N."/>
            <person name="Grigoriev I.V."/>
            <person name="Debuchy R."/>
            <person name="Gladieux P."/>
            <person name="Thoren M.H."/>
            <person name="Johannesson H."/>
        </authorList>
    </citation>
    <scope>NUCLEOTIDE SEQUENCE</scope>
    <source>
        <strain evidence="1">PSN293</strain>
    </source>
</reference>
<dbReference type="Proteomes" id="UP001301769">
    <property type="component" value="Unassembled WGS sequence"/>
</dbReference>
<proteinExistence type="predicted"/>
<organism evidence="1 2">
    <name type="scientific">Rhypophila decipiens</name>
    <dbReference type="NCBI Taxonomy" id="261697"/>
    <lineage>
        <taxon>Eukaryota</taxon>
        <taxon>Fungi</taxon>
        <taxon>Dikarya</taxon>
        <taxon>Ascomycota</taxon>
        <taxon>Pezizomycotina</taxon>
        <taxon>Sordariomycetes</taxon>
        <taxon>Sordariomycetidae</taxon>
        <taxon>Sordariales</taxon>
        <taxon>Naviculisporaceae</taxon>
        <taxon>Rhypophila</taxon>
    </lineage>
</organism>
<dbReference type="AlphaFoldDB" id="A0AAN6XWE0"/>